<gene>
    <name evidence="3" type="ORF">LX87_05572</name>
</gene>
<dbReference type="InterPro" id="IPR029058">
    <property type="entry name" value="AB_hydrolase_fold"/>
</dbReference>
<evidence type="ECO:0000313" key="4">
    <source>
        <dbReference type="Proteomes" id="UP000248790"/>
    </source>
</evidence>
<protein>
    <submittedName>
        <fullName evidence="3">Sigma-B regulation protein RsbQ</fullName>
    </submittedName>
</protein>
<evidence type="ECO:0000313" key="3">
    <source>
        <dbReference type="EMBL" id="RAJ90006.1"/>
    </source>
</evidence>
<keyword evidence="4" id="KW-1185">Reference proteome</keyword>
<dbReference type="SUPFAM" id="SSF53474">
    <property type="entry name" value="alpha/beta-Hydrolases"/>
    <property type="match status" value="1"/>
</dbReference>
<comment type="similarity">
    <text evidence="1">Belongs to the AB hydrolase superfamily.</text>
</comment>
<evidence type="ECO:0000256" key="1">
    <source>
        <dbReference type="ARBA" id="ARBA00008645"/>
    </source>
</evidence>
<dbReference type="RefSeq" id="WP_111631578.1">
    <property type="nucleotide sequence ID" value="NZ_QLMC01000017.1"/>
</dbReference>
<dbReference type="EMBL" id="QLMC01000017">
    <property type="protein sequence ID" value="RAJ90006.1"/>
    <property type="molecule type" value="Genomic_DNA"/>
</dbReference>
<feature type="domain" description="AB hydrolase-1" evidence="2">
    <location>
        <begin position="20"/>
        <end position="126"/>
    </location>
</feature>
<name>A0A327WNU5_LARAB</name>
<sequence>MMISVLTRNHITQLGAGTQPMLFAHGFGCSQQMWRYITPAFEPSHRLVLFDYVGSGASQLSAYNPERYQNLNGYAQDVLDICTALDLTDLIFVGHSVSCMIGLLASLKAPQRFRQLIMIGPSPCYINDATGYIGGFDRQDIEELLLTMEKNYIGWANFLAPLIINCTSSAESGQLKLEREERL</sequence>
<comment type="caution">
    <text evidence="3">The sequence shown here is derived from an EMBL/GenBank/DDBJ whole genome shotgun (WGS) entry which is preliminary data.</text>
</comment>
<dbReference type="PANTHER" id="PTHR43039">
    <property type="entry name" value="ESTERASE-RELATED"/>
    <property type="match status" value="1"/>
</dbReference>
<reference evidence="3 4" key="1">
    <citation type="submission" date="2018-06" db="EMBL/GenBank/DDBJ databases">
        <title>Genomic Encyclopedia of Archaeal and Bacterial Type Strains, Phase II (KMG-II): from individual species to whole genera.</title>
        <authorList>
            <person name="Goeker M."/>
        </authorList>
    </citation>
    <scope>NUCLEOTIDE SEQUENCE [LARGE SCALE GENOMIC DNA]</scope>
    <source>
        <strain evidence="3 4">DSM 21851</strain>
    </source>
</reference>
<evidence type="ECO:0000259" key="2">
    <source>
        <dbReference type="Pfam" id="PF00561"/>
    </source>
</evidence>
<dbReference type="Gene3D" id="3.40.50.1820">
    <property type="entry name" value="alpha/beta hydrolase"/>
    <property type="match status" value="1"/>
</dbReference>
<dbReference type="InterPro" id="IPR000073">
    <property type="entry name" value="AB_hydrolase_1"/>
</dbReference>
<organism evidence="3 4">
    <name type="scientific">Larkinella arboricola</name>
    <dbReference type="NCBI Taxonomy" id="643671"/>
    <lineage>
        <taxon>Bacteria</taxon>
        <taxon>Pseudomonadati</taxon>
        <taxon>Bacteroidota</taxon>
        <taxon>Cytophagia</taxon>
        <taxon>Cytophagales</taxon>
        <taxon>Spirosomataceae</taxon>
        <taxon>Larkinella</taxon>
    </lineage>
</organism>
<accession>A0A327WNU5</accession>
<dbReference type="AlphaFoldDB" id="A0A327WNU5"/>
<dbReference type="Proteomes" id="UP000248790">
    <property type="component" value="Unassembled WGS sequence"/>
</dbReference>
<proteinExistence type="inferred from homology"/>
<dbReference type="Pfam" id="PF00561">
    <property type="entry name" value="Abhydrolase_1"/>
    <property type="match status" value="1"/>
</dbReference>
<dbReference type="OrthoDB" id="9780932at2"/>